<dbReference type="InterPro" id="IPR001077">
    <property type="entry name" value="COMT_C"/>
</dbReference>
<evidence type="ECO:0000256" key="4">
    <source>
        <dbReference type="SAM" id="MobiDB-lite"/>
    </source>
</evidence>
<evidence type="ECO:0000259" key="5">
    <source>
        <dbReference type="Pfam" id="PF00891"/>
    </source>
</evidence>
<accession>C6WMS7</accession>
<evidence type="ECO:0000313" key="7">
    <source>
        <dbReference type="EMBL" id="ACU36606.1"/>
    </source>
</evidence>
<evidence type="ECO:0000256" key="1">
    <source>
        <dbReference type="ARBA" id="ARBA00022603"/>
    </source>
</evidence>
<dbReference type="SUPFAM" id="SSF46785">
    <property type="entry name" value="Winged helix' DNA-binding domain"/>
    <property type="match status" value="1"/>
</dbReference>
<dbReference type="HOGENOM" id="CLU_005533_12_0_11"/>
<feature type="region of interest" description="Disordered" evidence="4">
    <location>
        <begin position="201"/>
        <end position="255"/>
    </location>
</feature>
<evidence type="ECO:0000313" key="8">
    <source>
        <dbReference type="Proteomes" id="UP000002213"/>
    </source>
</evidence>
<keyword evidence="2 7" id="KW-0808">Transferase</keyword>
<gene>
    <name evidence="7" type="ordered locus">Amir_2671</name>
</gene>
<sequence length="671" mass="69675">MPCTVDAPLTSHDRELVAEAVEFARTATGASALELVLGRPAPLELQAHLEFAHAAVLVRAATPEAVAPLLRGLGVDPRPPVPSTVVRDRLSRRAGRPVRVEIVHGAVGGGFPGRELELFVLTGGHPLTPEDQDREAHLAFRAEGDAVVLRGLHSALLEAGLAPDGGGHNAHEGTSVLYFRGEHRLELALPGHHEALLRHHLGEDEPGGTPGEGDAERDGDRGGDPGGEGDAAGDGEGAEDRAAGSDPAGLAGGAHSTAVLGGADLDGAAPGAAAFPRTAPRPSTTDHTGGLFPLSTNDSAPDSAPDRAPDRASGHTAAPGPVPAPAPGPGPGHAPGPSRTPAPDHVTDATRHHVLTLLTGAWRTSAVATAAELGVADQLADGPLATAELAARVGAQPDPLNRLLRFLAALGLFAHEDGRWRLTPAAELLRADAEGSQRDLARLYGGLFYRSFGALAHTVRTGGCAFTEVFGADPFDHLAEHPDDARLFEGAMAAGTGFLAHVPPLLEVPAGGTVVDVGGGDGTLLRLVLESAPGARGVLFDRSHVADPARAALGERADVVPGDFFLDPLPSGGDCYLLSRVLHDWDDERCAVLLANLRAAMPEGTPLYLVERPVREVPTPLALGFDLHMMVNNVRGREREVGEYRDLLAAAGFRLEQVRDLPLEMALLVAR</sequence>
<name>C6WMS7_ACTMD</name>
<dbReference type="Gene3D" id="1.10.287.1350">
    <property type="match status" value="1"/>
</dbReference>
<dbReference type="SUPFAM" id="SSF53335">
    <property type="entry name" value="S-adenosyl-L-methionine-dependent methyltransferases"/>
    <property type="match status" value="1"/>
</dbReference>
<protein>
    <submittedName>
        <fullName evidence="7">O-methyltransferase family 2</fullName>
    </submittedName>
</protein>
<dbReference type="InterPro" id="IPR012967">
    <property type="entry name" value="COMT_dimerisation"/>
</dbReference>
<dbReference type="Proteomes" id="UP000002213">
    <property type="component" value="Chromosome"/>
</dbReference>
<dbReference type="PROSITE" id="PS51683">
    <property type="entry name" value="SAM_OMT_II"/>
    <property type="match status" value="1"/>
</dbReference>
<dbReference type="Gene3D" id="1.10.10.10">
    <property type="entry name" value="Winged helix-like DNA-binding domain superfamily/Winged helix DNA-binding domain"/>
    <property type="match status" value="1"/>
</dbReference>
<dbReference type="InterPro" id="IPR036390">
    <property type="entry name" value="WH_DNA-bd_sf"/>
</dbReference>
<evidence type="ECO:0000256" key="3">
    <source>
        <dbReference type="ARBA" id="ARBA00022691"/>
    </source>
</evidence>
<organism evidence="7 8">
    <name type="scientific">Actinosynnema mirum (strain ATCC 29888 / DSM 43827 / JCM 3225 / NBRC 14064 / NCIMB 13271 / NRRL B-12336 / IMRU 3971 / 101)</name>
    <dbReference type="NCBI Taxonomy" id="446462"/>
    <lineage>
        <taxon>Bacteria</taxon>
        <taxon>Bacillati</taxon>
        <taxon>Actinomycetota</taxon>
        <taxon>Actinomycetes</taxon>
        <taxon>Pseudonocardiales</taxon>
        <taxon>Pseudonocardiaceae</taxon>
        <taxon>Actinosynnema</taxon>
    </lineage>
</organism>
<evidence type="ECO:0000259" key="6">
    <source>
        <dbReference type="Pfam" id="PF08100"/>
    </source>
</evidence>
<dbReference type="GO" id="GO:0008171">
    <property type="term" value="F:O-methyltransferase activity"/>
    <property type="evidence" value="ECO:0007669"/>
    <property type="project" value="InterPro"/>
</dbReference>
<dbReference type="InterPro" id="IPR016461">
    <property type="entry name" value="COMT-like"/>
</dbReference>
<proteinExistence type="predicted"/>
<feature type="region of interest" description="Disordered" evidence="4">
    <location>
        <begin position="271"/>
        <end position="346"/>
    </location>
</feature>
<dbReference type="GO" id="GO:0046983">
    <property type="term" value="F:protein dimerization activity"/>
    <property type="evidence" value="ECO:0007669"/>
    <property type="project" value="InterPro"/>
</dbReference>
<dbReference type="InterPro" id="IPR029063">
    <property type="entry name" value="SAM-dependent_MTases_sf"/>
</dbReference>
<dbReference type="EMBL" id="CP001630">
    <property type="protein sequence ID" value="ACU36606.1"/>
    <property type="molecule type" value="Genomic_DNA"/>
</dbReference>
<dbReference type="Pfam" id="PF00891">
    <property type="entry name" value="Methyltransf_2"/>
    <property type="match status" value="1"/>
</dbReference>
<dbReference type="KEGG" id="ami:Amir_2671"/>
<dbReference type="GO" id="GO:0032259">
    <property type="term" value="P:methylation"/>
    <property type="evidence" value="ECO:0007669"/>
    <property type="project" value="UniProtKB-KW"/>
</dbReference>
<feature type="domain" description="O-methyltransferase C-terminal" evidence="5">
    <location>
        <begin position="453"/>
        <end position="654"/>
    </location>
</feature>
<feature type="domain" description="O-methyltransferase dimerisation" evidence="6">
    <location>
        <begin position="356"/>
        <end position="429"/>
    </location>
</feature>
<dbReference type="eggNOG" id="COG2226">
    <property type="taxonomic scope" value="Bacteria"/>
</dbReference>
<dbReference type="InterPro" id="IPR036388">
    <property type="entry name" value="WH-like_DNA-bd_sf"/>
</dbReference>
<evidence type="ECO:0000256" key="2">
    <source>
        <dbReference type="ARBA" id="ARBA00022679"/>
    </source>
</evidence>
<dbReference type="Pfam" id="PF08100">
    <property type="entry name" value="Dimerisation"/>
    <property type="match status" value="1"/>
</dbReference>
<reference evidence="7 8" key="1">
    <citation type="journal article" date="2009" name="Stand. Genomic Sci.">
        <title>Complete genome sequence of Actinosynnema mirum type strain (101).</title>
        <authorList>
            <person name="Land M."/>
            <person name="Lapidus A."/>
            <person name="Mayilraj S."/>
            <person name="Chen F."/>
            <person name="Copeland A."/>
            <person name="Del Rio T.G."/>
            <person name="Nolan M."/>
            <person name="Lucas S."/>
            <person name="Tice H."/>
            <person name="Cheng J.F."/>
            <person name="Chertkov O."/>
            <person name="Bruce D."/>
            <person name="Goodwin L."/>
            <person name="Pitluck S."/>
            <person name="Rohde M."/>
            <person name="Goker M."/>
            <person name="Pati A."/>
            <person name="Ivanova N."/>
            <person name="Mavromatis K."/>
            <person name="Chen A."/>
            <person name="Palaniappan K."/>
            <person name="Hauser L."/>
            <person name="Chang Y.J."/>
            <person name="Jeffries C.C."/>
            <person name="Brettin T."/>
            <person name="Detter J.C."/>
            <person name="Han C."/>
            <person name="Chain P."/>
            <person name="Tindall B.J."/>
            <person name="Bristow J."/>
            <person name="Eisen J.A."/>
            <person name="Markowitz V."/>
            <person name="Hugenholtz P."/>
            <person name="Kyrpides N.C."/>
            <person name="Klenk H.P."/>
        </authorList>
    </citation>
    <scope>NUCLEOTIDE SEQUENCE [LARGE SCALE GENOMIC DNA]</scope>
    <source>
        <strain evidence="8">ATCC 29888 / DSM 43827 / JCM 3225 / NBRC 14064 / NCIMB 13271 / NRRL B-12336 / IMRU 3971 / 101</strain>
    </source>
</reference>
<dbReference type="AlphaFoldDB" id="C6WMS7"/>
<dbReference type="RefSeq" id="WP_015801495.1">
    <property type="nucleotide sequence ID" value="NC_013093.1"/>
</dbReference>
<dbReference type="PANTHER" id="PTHR43712:SF2">
    <property type="entry name" value="O-METHYLTRANSFERASE CICE"/>
    <property type="match status" value="1"/>
</dbReference>
<keyword evidence="8" id="KW-1185">Reference proteome</keyword>
<dbReference type="Gene3D" id="3.40.50.150">
    <property type="entry name" value="Vaccinia Virus protein VP39"/>
    <property type="match status" value="1"/>
</dbReference>
<feature type="compositionally biased region" description="Pro residues" evidence="4">
    <location>
        <begin position="320"/>
        <end position="340"/>
    </location>
</feature>
<keyword evidence="3" id="KW-0949">S-adenosyl-L-methionine</keyword>
<feature type="compositionally biased region" description="Basic and acidic residues" evidence="4">
    <location>
        <begin position="304"/>
        <end position="313"/>
    </location>
</feature>
<dbReference type="PANTHER" id="PTHR43712">
    <property type="entry name" value="PUTATIVE (AFU_ORTHOLOGUE AFUA_4G14580)-RELATED"/>
    <property type="match status" value="1"/>
</dbReference>
<feature type="compositionally biased region" description="Low complexity" evidence="4">
    <location>
        <begin position="271"/>
        <end position="282"/>
    </location>
</feature>
<keyword evidence="1 7" id="KW-0489">Methyltransferase</keyword>
<feature type="compositionally biased region" description="Basic and acidic residues" evidence="4">
    <location>
        <begin position="214"/>
        <end position="223"/>
    </location>
</feature>